<sequence length="242" mass="28449">MKNYKKISREEANSFVSDNHTPTYSDWDEKITVLKSMESPEILSEVQQLILAKYYYISQEYQEIIFPSQNVQVNLDEYLCLFNKGRYFYKNNQKTTILLWSPKQQSIDAFKKSILENTISPLIHSFYKKQVLDITIEDPDKMIAINTEPEQIEEPITEKKSFSFYLLDNMKANLPKEDHIDLVEFLQTYYPKSFSIPFPTSVELDNEIVNNYGIKLFSSIYNHITIIVDDKDGNIECVLFNN</sequence>
<organism evidence="1">
    <name type="scientific">Niallia circulans</name>
    <name type="common">Bacillus circulans</name>
    <dbReference type="NCBI Taxonomy" id="1397"/>
    <lineage>
        <taxon>Bacteria</taxon>
        <taxon>Bacillati</taxon>
        <taxon>Bacillota</taxon>
        <taxon>Bacilli</taxon>
        <taxon>Bacillales</taxon>
        <taxon>Bacillaceae</taxon>
        <taxon>Niallia</taxon>
    </lineage>
</organism>
<protein>
    <submittedName>
        <fullName evidence="1">Uncharacterized protein</fullName>
    </submittedName>
</protein>
<proteinExistence type="predicted"/>
<dbReference type="AlphaFoldDB" id="A0A941GND2"/>
<dbReference type="EMBL" id="JAGTPX010000022">
    <property type="protein sequence ID" value="MBR8671513.1"/>
    <property type="molecule type" value="Genomic_DNA"/>
</dbReference>
<accession>A0A941GND2</accession>
<name>A0A941GND2_NIACI</name>
<gene>
    <name evidence="1" type="ORF">KD144_18420</name>
</gene>
<reference evidence="1" key="1">
    <citation type="submission" date="2021-04" db="EMBL/GenBank/DDBJ databases">
        <title>Genomic analysis of electroactive and textile dye degrading Bacillus circulans strain: DC10 isolated from constructed wetland-microbial fuel cells treating textile dye wastewaters.</title>
        <authorList>
            <person name="Patel D.U."/>
            <person name="Desai C.R."/>
        </authorList>
    </citation>
    <scope>NUCLEOTIDE SEQUENCE</scope>
    <source>
        <strain evidence="1">DC10</strain>
    </source>
</reference>
<evidence type="ECO:0000313" key="1">
    <source>
        <dbReference type="EMBL" id="MBR8671513.1"/>
    </source>
</evidence>
<dbReference type="RefSeq" id="WP_212120683.1">
    <property type="nucleotide sequence ID" value="NZ_JAGTPX020000023.1"/>
</dbReference>
<comment type="caution">
    <text evidence="1">The sequence shown here is derived from an EMBL/GenBank/DDBJ whole genome shotgun (WGS) entry which is preliminary data.</text>
</comment>